<evidence type="ECO:0000256" key="13">
    <source>
        <dbReference type="ARBA" id="ARBA00023242"/>
    </source>
</evidence>
<dbReference type="InterPro" id="IPR045581">
    <property type="entry name" value="DNAPKcs_CC5"/>
</dbReference>
<dbReference type="InterPro" id="IPR014009">
    <property type="entry name" value="PIK_FAT"/>
</dbReference>
<dbReference type="InterPro" id="IPR036940">
    <property type="entry name" value="PI3/4_kinase_cat_sf"/>
</dbReference>
<evidence type="ECO:0000259" key="17">
    <source>
        <dbReference type="PROSITE" id="PS51189"/>
    </source>
</evidence>
<dbReference type="GO" id="GO:0004677">
    <property type="term" value="F:DNA-dependent protein kinase activity"/>
    <property type="evidence" value="ECO:0007669"/>
    <property type="project" value="InterPro"/>
</dbReference>
<dbReference type="InterPro" id="IPR016024">
    <property type="entry name" value="ARM-type_fold"/>
</dbReference>
<keyword evidence="10 19" id="KW-0418">Kinase</keyword>
<dbReference type="CDD" id="cd05172">
    <property type="entry name" value="PIKKc_DNA-PK"/>
    <property type="match status" value="1"/>
</dbReference>
<comment type="subcellular location">
    <subcellularLocation>
        <location evidence="1">Nucleus</location>
        <location evidence="1">Nucleolus</location>
    </subcellularLocation>
</comment>
<keyword evidence="9" id="KW-0227">DNA damage</keyword>
<keyword evidence="13" id="KW-0539">Nucleus</keyword>
<dbReference type="PROSITE" id="PS51190">
    <property type="entry name" value="FATC"/>
    <property type="match status" value="1"/>
</dbReference>
<evidence type="ECO:0000256" key="9">
    <source>
        <dbReference type="ARBA" id="ARBA00022763"/>
    </source>
</evidence>
<evidence type="ECO:0000256" key="11">
    <source>
        <dbReference type="ARBA" id="ARBA00022840"/>
    </source>
</evidence>
<dbReference type="InterPro" id="IPR011009">
    <property type="entry name" value="Kinase-like_dom_sf"/>
</dbReference>
<dbReference type="SMART" id="SM01344">
    <property type="entry name" value="NUC194"/>
    <property type="match status" value="1"/>
</dbReference>
<evidence type="ECO:0000259" key="18">
    <source>
        <dbReference type="PROSITE" id="PS51190"/>
    </source>
</evidence>
<feature type="domain" description="FAT" evidence="17">
    <location>
        <begin position="2915"/>
        <end position="3558"/>
    </location>
</feature>
<dbReference type="Pfam" id="PF20502">
    <property type="entry name" value="DNAPKcs_CC1-2"/>
    <property type="match status" value="1"/>
</dbReference>
<dbReference type="InterPro" id="IPR012582">
    <property type="entry name" value="DNAPKcs_CC3"/>
</dbReference>
<dbReference type="InterPro" id="IPR003151">
    <property type="entry name" value="PIK-rel_kinase_FAT"/>
</dbReference>
<dbReference type="PANTHER" id="PTHR11139">
    <property type="entry name" value="ATAXIA TELANGIECTASIA MUTATED ATM -RELATED"/>
    <property type="match status" value="1"/>
</dbReference>
<dbReference type="Pfam" id="PF02260">
    <property type="entry name" value="FATC"/>
    <property type="match status" value="1"/>
</dbReference>
<evidence type="ECO:0000256" key="12">
    <source>
        <dbReference type="ARBA" id="ARBA00023204"/>
    </source>
</evidence>
<dbReference type="PANTHER" id="PTHR11139:SF68">
    <property type="entry name" value="DNA-DEPENDENT PROTEIN KINASE CATALYTIC SUBUNIT"/>
    <property type="match status" value="1"/>
</dbReference>
<evidence type="ECO:0000259" key="16">
    <source>
        <dbReference type="PROSITE" id="PS50290"/>
    </source>
</evidence>
<dbReference type="EMBL" id="LR783961">
    <property type="protein sequence ID" value="CAB3231039.1"/>
    <property type="molecule type" value="mRNA"/>
</dbReference>
<dbReference type="Gene3D" id="1.10.1070.11">
    <property type="entry name" value="Phosphatidylinositol 3-/4-kinase, catalytic domain"/>
    <property type="match status" value="1"/>
</dbReference>
<evidence type="ECO:0000256" key="1">
    <source>
        <dbReference type="ARBA" id="ARBA00004604"/>
    </source>
</evidence>
<dbReference type="Gene3D" id="1.25.10.10">
    <property type="entry name" value="Leucine-rich Repeat Variant"/>
    <property type="match status" value="1"/>
</dbReference>
<dbReference type="Pfam" id="PF20500">
    <property type="entry name" value="DNA-PKcs_N"/>
    <property type="match status" value="1"/>
</dbReference>
<keyword evidence="6" id="KW-0597">Phosphoprotein</keyword>
<evidence type="ECO:0000256" key="10">
    <source>
        <dbReference type="ARBA" id="ARBA00022777"/>
    </source>
</evidence>
<evidence type="ECO:0000256" key="15">
    <source>
        <dbReference type="SAM" id="MobiDB-lite"/>
    </source>
</evidence>
<dbReference type="SUPFAM" id="SSF48371">
    <property type="entry name" value="ARM repeat"/>
    <property type="match status" value="2"/>
</dbReference>
<accession>A0A6F9DA63</accession>
<evidence type="ECO:0000256" key="6">
    <source>
        <dbReference type="ARBA" id="ARBA00022553"/>
    </source>
</evidence>
<evidence type="ECO:0000256" key="3">
    <source>
        <dbReference type="ARBA" id="ARBA00012513"/>
    </source>
</evidence>
<organism evidence="19">
    <name type="scientific">Phallusia mammillata</name>
    <dbReference type="NCBI Taxonomy" id="59560"/>
    <lineage>
        <taxon>Eukaryota</taxon>
        <taxon>Metazoa</taxon>
        <taxon>Chordata</taxon>
        <taxon>Tunicata</taxon>
        <taxon>Ascidiacea</taxon>
        <taxon>Phlebobranchia</taxon>
        <taxon>Ascidiidae</taxon>
        <taxon>Phallusia</taxon>
    </lineage>
</organism>
<feature type="domain" description="FATC" evidence="18">
    <location>
        <begin position="4145"/>
        <end position="4177"/>
    </location>
</feature>
<keyword evidence="7" id="KW-0808">Transferase</keyword>
<evidence type="ECO:0000256" key="4">
    <source>
        <dbReference type="ARBA" id="ARBA00018077"/>
    </source>
</evidence>
<proteinExistence type="evidence at transcript level"/>
<dbReference type="Pfam" id="PF19704">
    <property type="entry name" value="DNAPKcs_CC5"/>
    <property type="match status" value="1"/>
</dbReference>
<evidence type="ECO:0000313" key="19">
    <source>
        <dbReference type="EMBL" id="CAB3231039.1"/>
    </source>
</evidence>
<dbReference type="PROSITE" id="PS00915">
    <property type="entry name" value="PI3_4_KINASE_1"/>
    <property type="match status" value="1"/>
</dbReference>
<dbReference type="SUPFAM" id="SSF56112">
    <property type="entry name" value="Protein kinase-like (PK-like)"/>
    <property type="match status" value="1"/>
</dbReference>
<dbReference type="Pfam" id="PF02259">
    <property type="entry name" value="FAT"/>
    <property type="match status" value="1"/>
</dbReference>
<feature type="coiled-coil region" evidence="14">
    <location>
        <begin position="3281"/>
        <end position="3308"/>
    </location>
</feature>
<dbReference type="SMART" id="SM00146">
    <property type="entry name" value="PI3Kc"/>
    <property type="match status" value="1"/>
</dbReference>
<reference evidence="19" key="1">
    <citation type="submission" date="2020-04" db="EMBL/GenBank/DDBJ databases">
        <authorList>
            <person name="Neveu A P."/>
        </authorList>
    </citation>
    <scope>NUCLEOTIDE SEQUENCE</scope>
    <source>
        <tissue evidence="19">Whole embryo</tissue>
    </source>
</reference>
<dbReference type="GO" id="GO:0005524">
    <property type="term" value="F:ATP binding"/>
    <property type="evidence" value="ECO:0007669"/>
    <property type="project" value="UniProtKB-KW"/>
</dbReference>
<keyword evidence="11" id="KW-0067">ATP-binding</keyword>
<keyword evidence="8" id="KW-0547">Nucleotide-binding</keyword>
<dbReference type="InterPro" id="IPR011989">
    <property type="entry name" value="ARM-like"/>
</dbReference>
<dbReference type="GO" id="GO:0005730">
    <property type="term" value="C:nucleolus"/>
    <property type="evidence" value="ECO:0007669"/>
    <property type="project" value="UniProtKB-SubCell"/>
</dbReference>
<dbReference type="InterPro" id="IPR050517">
    <property type="entry name" value="DDR_Repair_Kinase"/>
</dbReference>
<keyword evidence="12" id="KW-0234">DNA repair</keyword>
<dbReference type="GO" id="GO:0000723">
    <property type="term" value="P:telomere maintenance"/>
    <property type="evidence" value="ECO:0007669"/>
    <property type="project" value="TreeGrafter"/>
</dbReference>
<dbReference type="PROSITE" id="PS50290">
    <property type="entry name" value="PI3_4_KINASE_3"/>
    <property type="match status" value="1"/>
</dbReference>
<feature type="region of interest" description="Disordered" evidence="15">
    <location>
        <begin position="2644"/>
        <end position="2665"/>
    </location>
</feature>
<comment type="similarity">
    <text evidence="2">Belongs to the PI3/PI4-kinase family.</text>
</comment>
<dbReference type="InterPro" id="IPR003152">
    <property type="entry name" value="FATC_dom"/>
</dbReference>
<sequence>MSSLAEQLQILHECGFSSDDASLYEAEKQVKEIEQTCSRRLTKQELGLYCSLLFHKDGGILPIISKNVAKPQHKNVREGILTFLSTFVSRIVSYVRPYVSDIHGCCNVVYRSDRFAKNKIKALKVLAELIAKRSIAGSFEEEQIKGLVKMLFEEIATTKCTSTVKGQSFHMLGTLARYYPEFMTNHSERLFDIFLRGLRKEMITSNKASDLNLIEGYLLGLHALLFSFTASYDEVPVTRCKEIFKFARMSLQPQNELSRFAVPLAGMKLLKDHAAQFGPLLVESYESYYNVLNSWFEHKNPQLKHEAHAALDSFLQQVASTIADEKGASSTSKQLFMFFIRKFKLMINSSDTSSKVMSLAVRGYGLFAGACRLFLSKSDVRHMFSEMMSKCEQMFLSGEEGIDDNKIHQLPSFIQSLANITQQLEMDDDDLGSSQGLLESFMSSLCRLCVLLVEKYPRLHRKYYFFCHSCILSAVHAFDGRPDVRDAFLERITYHGLIRSCSYGVVLGEERSKNEERGSSLAPPSGVEGDDIIDDVINDSRTITYKDYVSLWSSLMSENRWSESTDFVDRSNLSVNRKELCQTFTSIFIKSVLKIVTKLNLSASNTKDQNDDSIPNPGLLENLQAENADDFKFFINIVDLCWDLLPNVMLPGSPAAKAFSLHFQITLQQLVALSTRFPLVSGFYKLLATIVKISCKLNYFCVTKSAESFLESQGDSQESMDVTESDKMMNLFARDRQETLVLLQKFAIEVVSRQKQHKDDLLASSLFFLLSLPANAAAGIISHLTPAVQRVAVLGLSYFPLASALISALERWKEDYIKNPTELEQVIISLQPFLASEQGSDSVVLEKVKLNKKSKSSIKKQKNIKEAEESTRKRMRSRVVRYLGSLGGSVLSFLKKPDEGNEVAVADWDKDIVIKYAVPFRDLKPEIRLDLYLPRVMEIASQSSDRQAKIAACELMHSIVLYTIGTNAQTSNMKSVSGLMPSLYKKLFPVLLRLACDVDQVCKQMFEPLMKQIIHWFTNNQQFESPSTATLLNALMDSLVDFDNAALRELSAQLLCEFLAWSVKQNTVNTSSSPTNAKSILKRIYSLARHPSSAKRLGATVAFNHLYRVFREQATLVDDYTLEILVTFIDCLALSHDDDSSLGTESSCVQSLKHIERIVKAKFKILNKPSNNRRIPKGFNPIQPVTLVHVVEWLFDQCGRPQTECRHQCMRLFYDFVKLIPDDKLRSATLWIAKKKEKDGTQYFVKKFESGNGGNGIQTYTFLSLVCSKFSVKSACNWFDLVLAALEAYSWLFQEKLLTPVEVLCENRSASFLFRSLRYFICDVAQMGIEDLASKFAKSKSQVFVFTPQDTQTYNQNKCSLISRTLQFIAMLLQRFPDTVMKVIPDDFWTRETLLSLICTTTVCPSTLGFDTLNDENVVENLRMLSTKIVSLLLKHLPMDKKLLFVKLMAEKLTEFGNLIDLLPIPFNEEGPEKSLPIQDLIRGYAILSECKMLDEIITNESQENFDVAMIRNRIFESVFGSVVSKGDDLQLNPVTLAPKDVEIGNVLLQLALKLGLDSETLVSRLYDNTGLISYRENKLRNTHGQMFAAVYSKKICEAIVSNPSSYIPAIIDTSSSNLTTCTNILISTLEYLTTDRIARKKYSASVCGEILNSWSKLKCFWHDDSSLKDENSQSNALDILRRIFALDAKVCTEPNHPAFEAVFEMYKYMLTSAKLNLSFKLQALDLLSFFTLASDHNDQLKSSLENFVANHFPLSSRELSPGSTSHNEYCSAIKKILLCLEMTGNLMILQIVISIFCREEHHCLFDEVQNTFHVCVKSIPIHQQKSALDLPFHNFITSRSPVTRRHAVCDVIVPMATRCDVVSLVEFFSAHLNEVMDILKEDTKRYPESQWIDQLERKSLAYRILELMFSLLPKEQIEPSSSIGQAYASSQNKESLMKAFMMRANRDRNENLEGESQLLEERRKFHCSVYNAMIASVVCTQTEQKWYKAFLFDENPSKNQFFLNNVIPTESKYKFEVEMTEPLVKRKRFVAIRKAKKEENNENEGMMFAPYMASIAGSSLSEEVSAFDGNRGRTVQISSLQTDTLGFKSTSTRESPTNFSHQNNFVELEANSLNEHECMPAMVGVITHMQHNKIGLPAGDAPPGQLPQWMLSIHKKFASSSTHPNIRIFIAKLIVNCEECFRPYAKYWIAPLIQTIVRGDCCVDGIDWMACDVLATALSWNSVAIPEDTVEGRGLVQGLLEHLAEKFSCDNRALLRHNLDLIKATLECWGSRVKSGINPKLIYDLCGSTDPESKSNFAGLQLLGALLANAISPYTSSYVVDRSAYFKRIFQNIVYKRKEIYDSAAEVGGMTLRYLTEIEKETEGEIHEMVVAKLTLLNRDPKWQDVFITSLHKVASHYPPIVDQFLSRVMFLIPKVHGDLLTYCFEIILERADSIEELFTQLKAKNFTSKLSIGNEALQLVCLRLCRSVISNKSSDVTNDDVMMFFGQIAKHFPQHASVLCRQEAANVAMEIYDAQMSLPSDKRSSEILSSSRLFLLKLLHDPEEALRNQIVNFWSSEDRLPIQASAKLGSLLGQMYDSALDEVNYLSNTVSLLLQSASLSPDFERPMFDHPLSECVFQEYTIDNRWRYRHASMTPLFADTLQAGGSSGDSPNKLLSPPSSRQPNVVMATQENLQFSATVDMTGKNTYNWMTGSSLDTFSSLAAFGQPERKSALLVGSSASGGRYRPALSTLKPTDPDFGKKKMVYTGTDNFGSRKGTGVDVNVERLRRRFRKESDESRMKFARAQERRNKIKEVAKTEAARRRETEVQLHRKYRTGELPDVQIPHRSIVAPLAAACQHDPHLCRIVLSSLILALLEEETKIGKKLSKERIDAVLSGLGSILDRSTEKNPALIGCIQDVCYHDNRVEELLPPALVASSSLASNKHALGIVILEQMILNKRTDEPATKRRKVPGPGFESCPETWLQLARLYKSLGDFDVLSGIFGAGSNPTSSRGLSLEIQNSYKEARKVYEQALNDEDTDASDVERDMWEDCLLNCVKQMSRWDHVNFLCDSLLERYDNVTSDDVNAGGLKAALLHQDYQGRFLESAVHAKLLLLLQGRVEVGEQLSSFFDDVMQSDVDRKSHVERRYSEHLTMLYIYKDDFDRARYYLNLTAEHATQRLSSVGGGAGRKGEQEIFRVVPLISDLHEFLDFAQSPDDDVTENDVRRIVGGWMTRMPHLTYDPITSWHDVISYRTFLMDQMSDRLGRIFDDSEDRRDSWLSGCRSKMLIEMMRSAFTRGNFVVAEKILRALEKDYESLKENARINLSQATASFYHARGRRLVVTGEEQSCLKYYLAAFRALQEQTPELGSVESIRHNMLLAATYHMTSQSLEQRHLDDAIMEEIRVMAGNDEGDLQQILINNAFGVFEKAVKESEKYGEELQYEAYTNLASFCDKQLQRSEENSSTGEDPAARKPAQYAVTMTTCFLRAMRLHGGGRSIATLRFPRLLQLLEEFGDEMKSGFVQESQSVPSWNFLPWLGHMVALLDGDVATFLHPIMTQVSRDYPQAVVYPLCAAQQGFCYKRSDTGKKNKSFVKKLLTSLHEAIPLAKEFIRQLQQVSDPVVLFKDWFNEFSKLHKSKKEKTATNKDLLVSYQNMYRELFDHDRPPDDVTEQGSASLFGSVTSQSPVNVGALRTKFAKDFKADVDGLFGGSSGSALLQMRDFKREAGALCEKISKKFQSRAKTLRDYSPWLADFQSLQRGDKDLEIPGQYDGRARPLVEYHVTVVGFDERVQVMSSLRRPCRVIIRGSDEREHSFLVKGGEDLRQDQRIEQIFVSINDIFNDNSACRDRNFSIVTYQVIPINAKVGLIEWVPNVVPYLELMTKQAAKMGCESTMSELSRSSWVPANISQVARNRTEEYGLLMHKGTYTDVVDLFNRRQNKLPWNMLREVYFRMSADPESFLNLRKRFISSYGVMCIVHWLLGIGDRHPSNFMVSMTTGRTVGIDFGHAFGSATEVLPVPELVPFRMTKQLIGLLLPHAVKRGEMRQVMVHCLSALRSRSDELSPLLDVFVKDPSVDWTNFAKKSRATELQESGDDITDVTSDRTWYARRKMKIVERKLSGGNPAAITCDEVEHNADVKRFRKDYCSVAMGDSSHGNVRAQLDSDNLSVDEQVDSLLDLATDPNVLGRCWQGWKSWL</sequence>
<dbReference type="InterPro" id="IPR037706">
    <property type="entry name" value="DNA-PK_dom"/>
</dbReference>
<dbReference type="GO" id="GO:0008630">
    <property type="term" value="P:intrinsic apoptotic signaling pathway in response to DNA damage"/>
    <property type="evidence" value="ECO:0007669"/>
    <property type="project" value="TreeGrafter"/>
</dbReference>
<dbReference type="GO" id="GO:0006303">
    <property type="term" value="P:double-strand break repair via nonhomologous end joining"/>
    <property type="evidence" value="ECO:0007669"/>
    <property type="project" value="InterPro"/>
</dbReference>
<feature type="domain" description="PI3K/PI4K catalytic" evidence="16">
    <location>
        <begin position="3768"/>
        <end position="4102"/>
    </location>
</feature>
<dbReference type="EC" id="2.7.11.1" evidence="3"/>
<dbReference type="SMART" id="SM01343">
    <property type="entry name" value="FATC"/>
    <property type="match status" value="1"/>
</dbReference>
<dbReference type="Pfam" id="PF00454">
    <property type="entry name" value="PI3_PI4_kinase"/>
    <property type="match status" value="1"/>
</dbReference>
<dbReference type="PROSITE" id="PS51189">
    <property type="entry name" value="FAT"/>
    <property type="match status" value="1"/>
</dbReference>
<evidence type="ECO:0000256" key="8">
    <source>
        <dbReference type="ARBA" id="ARBA00022741"/>
    </source>
</evidence>
<evidence type="ECO:0000256" key="2">
    <source>
        <dbReference type="ARBA" id="ARBA00011031"/>
    </source>
</evidence>
<name>A0A6F9DA63_9ASCI</name>
<dbReference type="InterPro" id="IPR000403">
    <property type="entry name" value="PI3/4_kinase_cat_dom"/>
</dbReference>
<keyword evidence="5" id="KW-0723">Serine/threonine-protein kinase</keyword>
<gene>
    <name evidence="19" type="primary">Cib3</name>
</gene>
<evidence type="ECO:0000256" key="5">
    <source>
        <dbReference type="ARBA" id="ARBA00022527"/>
    </source>
</evidence>
<evidence type="ECO:0000256" key="7">
    <source>
        <dbReference type="ARBA" id="ARBA00022679"/>
    </source>
</evidence>
<protein>
    <recommendedName>
        <fullName evidence="4">DNA-dependent protein kinase catalytic subunit</fullName>
        <ecNumber evidence="3">2.7.11.1</ecNumber>
    </recommendedName>
</protein>
<dbReference type="Gene3D" id="3.30.1010.10">
    <property type="entry name" value="Phosphatidylinositol 3-kinase Catalytic Subunit, Chain A, domain 4"/>
    <property type="match status" value="1"/>
</dbReference>
<dbReference type="InterPro" id="IPR046803">
    <property type="entry name" value="DNAPKcs_CC1-2"/>
</dbReference>
<dbReference type="Pfam" id="PF08163">
    <property type="entry name" value="DNAPKcs_CC3"/>
    <property type="match status" value="1"/>
</dbReference>
<dbReference type="InterPro" id="IPR018936">
    <property type="entry name" value="PI3/4_kinase_CS"/>
</dbReference>
<keyword evidence="14" id="KW-0175">Coiled coil</keyword>
<evidence type="ECO:0000256" key="14">
    <source>
        <dbReference type="SAM" id="Coils"/>
    </source>
</evidence>
<dbReference type="FunFam" id="3.30.1010.10:FF:000013">
    <property type="entry name" value="Protein kinase, DNA-activated, catalytic subunit"/>
    <property type="match status" value="1"/>
</dbReference>
<dbReference type="InterPro" id="IPR046804">
    <property type="entry name" value="DNA-PKcs_N"/>
</dbReference>